<dbReference type="EMBL" id="CP134890">
    <property type="protein sequence ID" value="WNM20675.1"/>
    <property type="molecule type" value="Genomic_DNA"/>
</dbReference>
<name>A0AA96F3J0_9FLAO</name>
<evidence type="ECO:0000313" key="2">
    <source>
        <dbReference type="EMBL" id="WNM20675.1"/>
    </source>
</evidence>
<sequence>MNTTTKVIVGAAAVFGIATYLKKKKNQEAATPSYSDAGTTLPQQTYEGKLVVKDNGNWFVVLNGQRWYTANVQAIVDFQNKYPGNETPIEGLTEEQLAAYPISGHIYENLELRPFNSTRRLGEPTRQIPVCVRTNPDGSTTTYSQQGGDRPCPYGGKVQMPRTLVSNSFTGLGNPMFLGI</sequence>
<dbReference type="EMBL" id="CP134878">
    <property type="protein sequence ID" value="WNM19286.1"/>
    <property type="molecule type" value="Genomic_DNA"/>
</dbReference>
<evidence type="ECO:0000313" key="3">
    <source>
        <dbReference type="Proteomes" id="UP001304515"/>
    </source>
</evidence>
<protein>
    <submittedName>
        <fullName evidence="2">Uncharacterized protein</fullName>
    </submittedName>
</protein>
<dbReference type="RefSeq" id="WP_313324096.1">
    <property type="nucleotide sequence ID" value="NZ_CP134878.1"/>
</dbReference>
<gene>
    <name evidence="2" type="ORF">RN605_08225</name>
    <name evidence="1" type="ORF">RN608_01055</name>
</gene>
<dbReference type="Proteomes" id="UP001304515">
    <property type="component" value="Chromosome"/>
</dbReference>
<proteinExistence type="predicted"/>
<evidence type="ECO:0000313" key="1">
    <source>
        <dbReference type="EMBL" id="WNM19286.1"/>
    </source>
</evidence>
<accession>A0AA96F0T7</accession>
<organism evidence="2 3">
    <name type="scientific">Flavobacterium capsici</name>
    <dbReference type="NCBI Taxonomy" id="3075618"/>
    <lineage>
        <taxon>Bacteria</taxon>
        <taxon>Pseudomonadati</taxon>
        <taxon>Bacteroidota</taxon>
        <taxon>Flavobacteriia</taxon>
        <taxon>Flavobacteriales</taxon>
        <taxon>Flavobacteriaceae</taxon>
        <taxon>Flavobacterium</taxon>
    </lineage>
</organism>
<dbReference type="KEGG" id="fcj:RN605_08225"/>
<keyword evidence="3" id="KW-1185">Reference proteome</keyword>
<accession>A0AA96F3J0</accession>
<dbReference type="AlphaFoldDB" id="A0AA96F3J0"/>
<reference evidence="2 3" key="1">
    <citation type="submission" date="2023-09" db="EMBL/GenBank/DDBJ databases">
        <title>Flavobacterium sp. a novel bacteria isolate from Pepper rhizosphere.</title>
        <authorList>
            <person name="Peng Y."/>
            <person name="Lee J."/>
        </authorList>
    </citation>
    <scope>NUCLEOTIDE SEQUENCE [LARGE SCALE GENOMIC DNA]</scope>
    <source>
        <strain evidence="1">PMR2A8</strain>
        <strain evidence="2 3">PMTSA4</strain>
    </source>
</reference>